<evidence type="ECO:0000313" key="1">
    <source>
        <dbReference type="EMBL" id="OGF37280.1"/>
    </source>
</evidence>
<dbReference type="AlphaFoldDB" id="A0A1F5TEA8"/>
<gene>
    <name evidence="1" type="ORF">A2482_04450</name>
</gene>
<protein>
    <submittedName>
        <fullName evidence="1">Uncharacterized protein</fullName>
    </submittedName>
</protein>
<evidence type="ECO:0000313" key="2">
    <source>
        <dbReference type="Proteomes" id="UP000178656"/>
    </source>
</evidence>
<sequence>MDFARNLEIQGNFVRFQIKVAGVWIWQLTHYRAHLDEVEAAFRLMKFGTREFLNKHCFRIGKEYLVRVGCMKGEFDEHRDHRGERKKDECADTLVAKALGCKADAALKYTKANDCDGKEQENGLASTLWMLERMFPHRQIEVINWGLTALKAKDMAAPDSDNFSVDEIAKYVAKKLPKHADAWCRLLAEGRAAQAVAFKAAVEQIKTEGKILVIPGPKGDKEKERKLRLLVIESDNPEIPRAGRFKDSGANADITLIRNSRGQVVISPNQRANMKLYNLARILRSEEKKLRGNAHFDKWWELSDEGPGQDGIWFFAHYGQFLMNGSLTAPATDPTRIKLDQIVEYIKIAVRPGTFEPSSAKACRLGICTHSTSPCPWYGWGLRWCQAIRKDVHQTDE</sequence>
<proteinExistence type="predicted"/>
<comment type="caution">
    <text evidence="1">The sequence shown here is derived from an EMBL/GenBank/DDBJ whole genome shotgun (WGS) entry which is preliminary data.</text>
</comment>
<reference evidence="1 2" key="1">
    <citation type="journal article" date="2016" name="Nat. Commun.">
        <title>Thousands of microbial genomes shed light on interconnected biogeochemical processes in an aquifer system.</title>
        <authorList>
            <person name="Anantharaman K."/>
            <person name="Brown C.T."/>
            <person name="Hug L.A."/>
            <person name="Sharon I."/>
            <person name="Castelle C.J."/>
            <person name="Probst A.J."/>
            <person name="Thomas B.C."/>
            <person name="Singh A."/>
            <person name="Wilkins M.J."/>
            <person name="Karaoz U."/>
            <person name="Brodie E.L."/>
            <person name="Williams K.H."/>
            <person name="Hubbard S.S."/>
            <person name="Banfield J.F."/>
        </authorList>
    </citation>
    <scope>NUCLEOTIDE SEQUENCE [LARGE SCALE GENOMIC DNA]</scope>
</reference>
<organism evidence="1 2">
    <name type="scientific">Candidatus Falkowbacteria bacterium RIFOXYC2_FULL_48_21</name>
    <dbReference type="NCBI Taxonomy" id="1798005"/>
    <lineage>
        <taxon>Bacteria</taxon>
        <taxon>Candidatus Falkowiibacteriota</taxon>
    </lineage>
</organism>
<dbReference type="Proteomes" id="UP000178656">
    <property type="component" value="Unassembled WGS sequence"/>
</dbReference>
<accession>A0A1F5TEA8</accession>
<name>A0A1F5TEA8_9BACT</name>
<dbReference type="EMBL" id="MFGM01000024">
    <property type="protein sequence ID" value="OGF37280.1"/>
    <property type="molecule type" value="Genomic_DNA"/>
</dbReference>